<name>A0A6H1U0E9_9CYAN</name>
<evidence type="ECO:0000313" key="4">
    <source>
        <dbReference type="Proteomes" id="UP000500857"/>
    </source>
</evidence>
<gene>
    <name evidence="3" type="ORF">HCG48_18450</name>
</gene>
<evidence type="ECO:0000256" key="2">
    <source>
        <dbReference type="SAM" id="Phobius"/>
    </source>
</evidence>
<keyword evidence="2" id="KW-0812">Transmembrane</keyword>
<organism evidence="3 4">
    <name type="scientific">Oxynema aestuarii AP17</name>
    <dbReference type="NCBI Taxonomy" id="2064643"/>
    <lineage>
        <taxon>Bacteria</taxon>
        <taxon>Bacillati</taxon>
        <taxon>Cyanobacteriota</taxon>
        <taxon>Cyanophyceae</taxon>
        <taxon>Oscillatoriophycideae</taxon>
        <taxon>Oscillatoriales</taxon>
        <taxon>Oscillatoriaceae</taxon>
        <taxon>Oxynema</taxon>
        <taxon>Oxynema aestuarii</taxon>
    </lineage>
</organism>
<feature type="compositionally biased region" description="Pro residues" evidence="1">
    <location>
        <begin position="279"/>
        <end position="311"/>
    </location>
</feature>
<evidence type="ECO:0000313" key="3">
    <source>
        <dbReference type="EMBL" id="QIZ72311.1"/>
    </source>
</evidence>
<feature type="transmembrane region" description="Helical" evidence="2">
    <location>
        <begin position="30"/>
        <end position="51"/>
    </location>
</feature>
<keyword evidence="4" id="KW-1185">Reference proteome</keyword>
<dbReference type="Proteomes" id="UP000500857">
    <property type="component" value="Chromosome"/>
</dbReference>
<dbReference type="EMBL" id="CP051167">
    <property type="protein sequence ID" value="QIZ72311.1"/>
    <property type="molecule type" value="Genomic_DNA"/>
</dbReference>
<evidence type="ECO:0000256" key="1">
    <source>
        <dbReference type="SAM" id="MobiDB-lite"/>
    </source>
</evidence>
<dbReference type="RefSeq" id="WP_168570460.1">
    <property type="nucleotide sequence ID" value="NZ_CP051167.1"/>
</dbReference>
<proteinExistence type="predicted"/>
<reference evidence="3 4" key="1">
    <citation type="submission" date="2020-04" db="EMBL/GenBank/DDBJ databases">
        <authorList>
            <person name="Basu S."/>
            <person name="Maruthanayagam V."/>
            <person name="Chakraborty S."/>
            <person name="Pramanik A."/>
            <person name="Mukherjee J."/>
            <person name="Brink B."/>
        </authorList>
    </citation>
    <scope>NUCLEOTIDE SEQUENCE [LARGE SCALE GENOMIC DNA]</scope>
    <source>
        <strain evidence="3 4">AP17</strain>
    </source>
</reference>
<accession>A0A6H1U0E9</accession>
<dbReference type="AlphaFoldDB" id="A0A6H1U0E9"/>
<keyword evidence="2" id="KW-1133">Transmembrane helix</keyword>
<keyword evidence="2" id="KW-0472">Membrane</keyword>
<protein>
    <submittedName>
        <fullName evidence="3">Uncharacterized protein</fullName>
    </submittedName>
</protein>
<feature type="compositionally biased region" description="Polar residues" evidence="1">
    <location>
        <begin position="269"/>
        <end position="278"/>
    </location>
</feature>
<dbReference type="KEGG" id="oxy:HCG48_18450"/>
<sequence length="331" mass="35636">MQRGFMGDRLNILRVLLPSAIDDRAKPQTAIAILAISILASAILVPAIAIARPQASRPTVERRLSELTQNSDLVLGVVRSPDNEAQWPEIDRRIRQAGLVYRPIALDRLRQEVENSGVNLLLLPNLSTWSGEQVLELEALMSSGIRAIVTGRLGENSSPGVRQALRSLVGAYWERSLPQPGTMQRIACRTEALCPAKWIPANTSDATLPGGILTATDFNAQAMATWIGTDAAPAVTISDRAIVFGWQWGTTPNAEFDTAWLRAALVQMQASSPPSSQNNPPPPPPPTAAPPPPTVAPPPPPTAPTPPPPPESPRRERTLPYFPENSNSGAR</sequence>
<feature type="region of interest" description="Disordered" evidence="1">
    <location>
        <begin position="269"/>
        <end position="331"/>
    </location>
</feature>